<name>A0A645JGT5_9ZZZZ</name>
<dbReference type="EMBL" id="VSSQ01133708">
    <property type="protein sequence ID" value="MPN59564.1"/>
    <property type="molecule type" value="Genomic_DNA"/>
</dbReference>
<protein>
    <submittedName>
        <fullName evidence="1">Uncharacterized protein</fullName>
    </submittedName>
</protein>
<accession>A0A645JGT5</accession>
<evidence type="ECO:0000313" key="1">
    <source>
        <dbReference type="EMBL" id="MPN59564.1"/>
    </source>
</evidence>
<comment type="caution">
    <text evidence="1">The sequence shown here is derived from an EMBL/GenBank/DDBJ whole genome shotgun (WGS) entry which is preliminary data.</text>
</comment>
<reference evidence="1" key="1">
    <citation type="submission" date="2019-08" db="EMBL/GenBank/DDBJ databases">
        <authorList>
            <person name="Kucharzyk K."/>
            <person name="Murdoch R.W."/>
            <person name="Higgins S."/>
            <person name="Loffler F."/>
        </authorList>
    </citation>
    <scope>NUCLEOTIDE SEQUENCE</scope>
</reference>
<gene>
    <name evidence="1" type="ORF">SDC9_207285</name>
</gene>
<dbReference type="AlphaFoldDB" id="A0A645JGT5"/>
<sequence>MFNGMAEAIKVTPVAKGGVSRNHAILFTHQHRIPHQLSGFIPGNTVFGIDRLIIPDSRRMQYRMVVDFCNGGAVFFAGKSN</sequence>
<proteinExistence type="predicted"/>
<organism evidence="1">
    <name type="scientific">bioreactor metagenome</name>
    <dbReference type="NCBI Taxonomy" id="1076179"/>
    <lineage>
        <taxon>unclassified sequences</taxon>
        <taxon>metagenomes</taxon>
        <taxon>ecological metagenomes</taxon>
    </lineage>
</organism>